<evidence type="ECO:0000256" key="4">
    <source>
        <dbReference type="ARBA" id="ARBA00022729"/>
    </source>
</evidence>
<gene>
    <name evidence="15" type="ORF">EB796_015822</name>
</gene>
<dbReference type="PRINTS" id="PR01857">
    <property type="entry name" value="ADAMTSFAMILY"/>
</dbReference>
<dbReference type="InterPro" id="IPR050439">
    <property type="entry name" value="ADAMTS_ADAMTS-like"/>
</dbReference>
<comment type="subcellular location">
    <subcellularLocation>
        <location evidence="1">Secreted</location>
    </subcellularLocation>
</comment>
<feature type="disulfide bond" evidence="11">
    <location>
        <begin position="11"/>
        <end position="37"/>
    </location>
</feature>
<dbReference type="SUPFAM" id="SSF82895">
    <property type="entry name" value="TSP-1 type 1 repeat"/>
    <property type="match status" value="3"/>
</dbReference>
<feature type="disulfide bond" evidence="11">
    <location>
        <begin position="177"/>
        <end position="220"/>
    </location>
</feature>
<dbReference type="InterPro" id="IPR010294">
    <property type="entry name" value="ADAMTS_spacer1"/>
</dbReference>
<feature type="region of interest" description="Disordered" evidence="12">
    <location>
        <begin position="695"/>
        <end position="803"/>
    </location>
</feature>
<feature type="compositionally biased region" description="Low complexity" evidence="12">
    <location>
        <begin position="750"/>
        <end position="778"/>
    </location>
</feature>
<dbReference type="Proteomes" id="UP000593567">
    <property type="component" value="Unassembled WGS sequence"/>
</dbReference>
<dbReference type="FunFam" id="2.20.100.10:FF:000005">
    <property type="entry name" value="ADAM metallopeptidase with thrombospondin type 1 motif 9"/>
    <property type="match status" value="1"/>
</dbReference>
<evidence type="ECO:0000256" key="7">
    <source>
        <dbReference type="ARBA" id="ARBA00022833"/>
    </source>
</evidence>
<dbReference type="Gene3D" id="3.40.390.10">
    <property type="entry name" value="Collagenase (Catalytic Domain)"/>
    <property type="match status" value="1"/>
</dbReference>
<feature type="binding site" evidence="10">
    <location>
        <position position="54"/>
    </location>
    <ligand>
        <name>Ca(2+)</name>
        <dbReference type="ChEBI" id="CHEBI:29108"/>
        <label>2</label>
    </ligand>
</feature>
<keyword evidence="10" id="KW-0106">Calcium</keyword>
<evidence type="ECO:0000256" key="5">
    <source>
        <dbReference type="ARBA" id="ARBA00022737"/>
    </source>
</evidence>
<evidence type="ECO:0000256" key="1">
    <source>
        <dbReference type="ARBA" id="ARBA00004613"/>
    </source>
</evidence>
<comment type="caution">
    <text evidence="15">The sequence shown here is derived from an EMBL/GenBank/DDBJ whole genome shotgun (WGS) entry which is preliminary data.</text>
</comment>
<dbReference type="GO" id="GO:0006508">
    <property type="term" value="P:proteolysis"/>
    <property type="evidence" value="ECO:0007669"/>
    <property type="project" value="TreeGrafter"/>
</dbReference>
<feature type="compositionally biased region" description="Basic and acidic residues" evidence="12">
    <location>
        <begin position="736"/>
        <end position="749"/>
    </location>
</feature>
<dbReference type="OrthoDB" id="5855429at2759"/>
<evidence type="ECO:0000256" key="12">
    <source>
        <dbReference type="SAM" id="MobiDB-lite"/>
    </source>
</evidence>
<feature type="disulfide bond" evidence="11">
    <location>
        <begin position="188"/>
        <end position="200"/>
    </location>
</feature>
<keyword evidence="7 10" id="KW-0862">Zinc</keyword>
<feature type="compositionally biased region" description="Polar residues" evidence="12">
    <location>
        <begin position="787"/>
        <end position="803"/>
    </location>
</feature>
<evidence type="ECO:0000259" key="13">
    <source>
        <dbReference type="Pfam" id="PF05986"/>
    </source>
</evidence>
<dbReference type="GO" id="GO:0031012">
    <property type="term" value="C:extracellular matrix"/>
    <property type="evidence" value="ECO:0007669"/>
    <property type="project" value="TreeGrafter"/>
</dbReference>
<dbReference type="Gene3D" id="2.60.120.830">
    <property type="match status" value="1"/>
</dbReference>
<evidence type="ECO:0000313" key="16">
    <source>
        <dbReference type="Proteomes" id="UP000593567"/>
    </source>
</evidence>
<feature type="compositionally biased region" description="Polar residues" evidence="12">
    <location>
        <begin position="695"/>
        <end position="735"/>
    </location>
</feature>
<dbReference type="InterPro" id="IPR036383">
    <property type="entry name" value="TSP1_rpt_sf"/>
</dbReference>
<evidence type="ECO:0000256" key="10">
    <source>
        <dbReference type="PIRSR" id="PIRSR613273-2"/>
    </source>
</evidence>
<protein>
    <submittedName>
        <fullName evidence="15">ADAMTS3</fullName>
    </submittedName>
</protein>
<keyword evidence="3 10" id="KW-0479">Metal-binding</keyword>
<dbReference type="SUPFAM" id="SSF55486">
    <property type="entry name" value="Metalloproteases ('zincins'), catalytic domain"/>
    <property type="match status" value="1"/>
</dbReference>
<feature type="disulfide bond" evidence="11">
    <location>
        <begin position="89"/>
        <end position="113"/>
    </location>
</feature>
<dbReference type="Gene3D" id="2.20.100.10">
    <property type="entry name" value="Thrombospondin type-1 (TSP1) repeat"/>
    <property type="match status" value="3"/>
</dbReference>
<accession>A0A7J7JHW4</accession>
<evidence type="ECO:0000259" key="14">
    <source>
        <dbReference type="Pfam" id="PF17771"/>
    </source>
</evidence>
<feature type="disulfide bond" evidence="11">
    <location>
        <begin position="99"/>
        <end position="132"/>
    </location>
</feature>
<proteinExistence type="predicted"/>
<dbReference type="PANTHER" id="PTHR13723">
    <property type="entry name" value="ADAMTS A DISINTEGRIN AND METALLOPROTEASE WITH THROMBOSPONDIN MOTIFS PROTEASE"/>
    <property type="match status" value="1"/>
</dbReference>
<dbReference type="Gene3D" id="3.40.1620.60">
    <property type="match status" value="1"/>
</dbReference>
<evidence type="ECO:0000313" key="15">
    <source>
        <dbReference type="EMBL" id="KAF6025870.1"/>
    </source>
</evidence>
<dbReference type="InterPro" id="IPR024079">
    <property type="entry name" value="MetalloPept_cat_dom_sf"/>
</dbReference>
<dbReference type="PROSITE" id="PS50092">
    <property type="entry name" value="TSP1"/>
    <property type="match status" value="3"/>
</dbReference>
<dbReference type="SMART" id="SM00209">
    <property type="entry name" value="TSP1"/>
    <property type="match status" value="3"/>
</dbReference>
<dbReference type="GO" id="GO:0030198">
    <property type="term" value="P:extracellular matrix organization"/>
    <property type="evidence" value="ECO:0007669"/>
    <property type="project" value="InterPro"/>
</dbReference>
<sequence length="824" mass="92686">MSHDGEGINKCVNEPKRGSIMAPLVMANLNNYFWSPCSKEEISSIISTLYCMNDDPFEVSWSELEMPLGRNWDLDEQCVKDFGEGFKLCSRATHNFNPCEHLWCSTPDNRYLCKTKRAPPLPGSTCATDRWCFNSKCIVANPDDPMWKDKSIEQSRLQSVDGSWSHWSSWSECSTTCGRGIKSRTRQCDDPEPSLGGKDCPGLDYDLRLCDLPEQMRLVCKMFASLSYSVRRSCMKHKVYYRTCEKAIDDVRLDQCTHYNKEGGPTYLTRRVRRPAPQNVCYIAELKSKTSGCMERSRHATEPSVPMTTGTPCAMPVNAYLEDTCGVCKGDNSQCTLRQDYFNNKLNRGYQLLVRLYPGTRNLKLVKPNDAFRLVLRNTQSNQTVLSETTREPFTLVDYGSLWKYSNTRSETLETSGPLQAEYELMIYSLYNGMRATMSITFTEPLNVPRENSVTEESNAHLRNSSTSSQSKAKIYGWAIGGWGECSVTCGEGFQERSLVCKSIQSNKTVQDVLCKGEEKPATVKKSCLLALCDIEYRWVSTKWSECPTDVCQSDKPTMKRWSLCVRDMGDGSRRWDRVKDTFCSSLEKPAISAPCNTSHCVQDGYWRTGRFSQCSVTCGAGTQVRDVTCLPIDPRNSRAAKCDETVKPSTTESLRESSSTMLPAVTVGIAERGKSTLVKEIITGNRHTELNNRTWLSGSSTLPTVSASTSGSRQVGSLQTSTSLRPAPENTEQTTPRDIEQITSKDAEQTTPKNTEQTTPENTEQTTPENTEQATPENTEHITPEHTGQTTPEDIEQTTAETSRTRFVWWWTATTSRHQLLLN</sequence>
<dbReference type="PANTHER" id="PTHR13723:SF304">
    <property type="entry name" value="A DISINTEGRIN AND METALLOPROTEINASE WITH THROMBOSPONDIN MOTIFS 2-LIKE PROTEIN"/>
    <property type="match status" value="1"/>
</dbReference>
<dbReference type="GO" id="GO:0004222">
    <property type="term" value="F:metalloendopeptidase activity"/>
    <property type="evidence" value="ECO:0007669"/>
    <property type="project" value="TreeGrafter"/>
</dbReference>
<evidence type="ECO:0000256" key="3">
    <source>
        <dbReference type="ARBA" id="ARBA00022723"/>
    </source>
</evidence>
<dbReference type="Pfam" id="PF19030">
    <property type="entry name" value="TSP1_ADAMTS"/>
    <property type="match status" value="2"/>
</dbReference>
<keyword evidence="6" id="KW-0378">Hydrolase</keyword>
<feature type="disulfide bond" evidence="11">
    <location>
        <begin position="78"/>
        <end position="104"/>
    </location>
</feature>
<dbReference type="InterPro" id="IPR000884">
    <property type="entry name" value="TSP1_rpt"/>
</dbReference>
<comment type="cofactor">
    <cofactor evidence="10">
        <name>Zn(2+)</name>
        <dbReference type="ChEBI" id="CHEBI:29105"/>
    </cofactor>
    <text evidence="10">Binds 1 zinc ion per subunit.</text>
</comment>
<reference evidence="15" key="1">
    <citation type="submission" date="2020-06" db="EMBL/GenBank/DDBJ databases">
        <title>Draft genome of Bugula neritina, a colonial animal packing powerful symbionts and potential medicines.</title>
        <authorList>
            <person name="Rayko M."/>
        </authorList>
    </citation>
    <scope>NUCLEOTIDE SEQUENCE [LARGE SCALE GENOMIC DNA]</scope>
    <source>
        <strain evidence="15">Kwan_BN1</strain>
    </source>
</reference>
<dbReference type="Pfam" id="PF17771">
    <property type="entry name" value="ADAMTS_CR_2"/>
    <property type="match status" value="1"/>
</dbReference>
<dbReference type="FunFam" id="2.20.100.10:FF:000007">
    <property type="entry name" value="Thrombospondin 1"/>
    <property type="match status" value="1"/>
</dbReference>
<feature type="binding site" evidence="10">
    <location>
        <position position="3"/>
    </location>
    <ligand>
        <name>Zn(2+)</name>
        <dbReference type="ChEBI" id="CHEBI:29105"/>
        <note>catalytic</note>
    </ligand>
</feature>
<dbReference type="GO" id="GO:0005576">
    <property type="term" value="C:extracellular region"/>
    <property type="evidence" value="ECO:0007669"/>
    <property type="project" value="UniProtKB-SubCell"/>
</dbReference>
<keyword evidence="9" id="KW-0325">Glycoprotein</keyword>
<dbReference type="PRINTS" id="PR01705">
    <property type="entry name" value="TSP1REPEAT"/>
</dbReference>
<dbReference type="Pfam" id="PF00090">
    <property type="entry name" value="TSP_1"/>
    <property type="match status" value="1"/>
</dbReference>
<keyword evidence="5" id="KW-0677">Repeat</keyword>
<keyword evidence="2" id="KW-0964">Secreted</keyword>
<feature type="binding site" evidence="10">
    <location>
        <position position="54"/>
    </location>
    <ligand>
        <name>Ca(2+)</name>
        <dbReference type="ChEBI" id="CHEBI:29108"/>
        <label>1</label>
    </ligand>
</feature>
<dbReference type="GO" id="GO:0046872">
    <property type="term" value="F:metal ion binding"/>
    <property type="evidence" value="ECO:0007669"/>
    <property type="project" value="UniProtKB-KW"/>
</dbReference>
<dbReference type="InterPro" id="IPR041645">
    <property type="entry name" value="ADAMTS_CR_2"/>
</dbReference>
<keyword evidence="16" id="KW-1185">Reference proteome</keyword>
<keyword evidence="8 11" id="KW-1015">Disulfide bond</keyword>
<evidence type="ECO:0000256" key="9">
    <source>
        <dbReference type="ARBA" id="ARBA00023180"/>
    </source>
</evidence>
<feature type="disulfide bond" evidence="11">
    <location>
        <begin position="126"/>
        <end position="137"/>
    </location>
</feature>
<organism evidence="15 16">
    <name type="scientific">Bugula neritina</name>
    <name type="common">Brown bryozoan</name>
    <name type="synonym">Sertularia neritina</name>
    <dbReference type="NCBI Taxonomy" id="10212"/>
    <lineage>
        <taxon>Eukaryota</taxon>
        <taxon>Metazoa</taxon>
        <taxon>Spiralia</taxon>
        <taxon>Lophotrochozoa</taxon>
        <taxon>Bryozoa</taxon>
        <taxon>Gymnolaemata</taxon>
        <taxon>Cheilostomatida</taxon>
        <taxon>Flustrina</taxon>
        <taxon>Buguloidea</taxon>
        <taxon>Bugulidae</taxon>
        <taxon>Bugula</taxon>
    </lineage>
</organism>
<dbReference type="InterPro" id="IPR013273">
    <property type="entry name" value="ADAMTS/ADAMTS-like"/>
</dbReference>
<name>A0A7J7JHW4_BUGNE</name>
<feature type="domain" description="ADAMTS/ADAMTS-like Spacer 1" evidence="13">
    <location>
        <begin position="339"/>
        <end position="442"/>
    </location>
</feature>
<keyword evidence="4" id="KW-0732">Signal</keyword>
<evidence type="ECO:0000256" key="6">
    <source>
        <dbReference type="ARBA" id="ARBA00022801"/>
    </source>
</evidence>
<feature type="domain" description="ADAMTS cysteine-rich" evidence="14">
    <location>
        <begin position="69"/>
        <end position="138"/>
    </location>
</feature>
<evidence type="ECO:0000256" key="8">
    <source>
        <dbReference type="ARBA" id="ARBA00023157"/>
    </source>
</evidence>
<evidence type="ECO:0000256" key="2">
    <source>
        <dbReference type="ARBA" id="ARBA00022525"/>
    </source>
</evidence>
<dbReference type="AlphaFoldDB" id="A0A7J7JHW4"/>
<dbReference type="EMBL" id="VXIV02002413">
    <property type="protein sequence ID" value="KAF6025870.1"/>
    <property type="molecule type" value="Genomic_DNA"/>
</dbReference>
<evidence type="ECO:0000256" key="11">
    <source>
        <dbReference type="PIRSR" id="PIRSR613273-3"/>
    </source>
</evidence>
<dbReference type="Pfam" id="PF05986">
    <property type="entry name" value="ADAMTS_spacer1"/>
    <property type="match status" value="1"/>
</dbReference>
<feature type="disulfide bond" evidence="11">
    <location>
        <begin position="173"/>
        <end position="210"/>
    </location>
</feature>
<feature type="binding site" evidence="10">
    <location>
        <position position="51"/>
    </location>
    <ligand>
        <name>Ca(2+)</name>
        <dbReference type="ChEBI" id="CHEBI:29108"/>
        <label>1</label>
    </ligand>
</feature>